<comment type="caution">
    <text evidence="1">The sequence shown here is derived from an EMBL/GenBank/DDBJ whole genome shotgun (WGS) entry which is preliminary data.</text>
</comment>
<reference evidence="2" key="1">
    <citation type="journal article" date="2019" name="Int. J. Syst. Evol. Microbiol.">
        <title>The Global Catalogue of Microorganisms (GCM) 10K type strain sequencing project: providing services to taxonomists for standard genome sequencing and annotation.</title>
        <authorList>
            <consortium name="The Broad Institute Genomics Platform"/>
            <consortium name="The Broad Institute Genome Sequencing Center for Infectious Disease"/>
            <person name="Wu L."/>
            <person name="Ma J."/>
        </authorList>
    </citation>
    <scope>NUCLEOTIDE SEQUENCE [LARGE SCALE GENOMIC DNA]</scope>
    <source>
        <strain evidence="2">JCM 3338</strain>
    </source>
</reference>
<proteinExistence type="predicted"/>
<organism evidence="1 2">
    <name type="scientific">Blastococcus deserti</name>
    <dbReference type="NCBI Taxonomy" id="2259033"/>
    <lineage>
        <taxon>Bacteria</taxon>
        <taxon>Bacillati</taxon>
        <taxon>Actinomycetota</taxon>
        <taxon>Actinomycetes</taxon>
        <taxon>Geodermatophilales</taxon>
        <taxon>Geodermatophilaceae</taxon>
        <taxon>Blastococcus</taxon>
    </lineage>
</organism>
<keyword evidence="2" id="KW-1185">Reference proteome</keyword>
<name>A0ABW4X7P3_9ACTN</name>
<protein>
    <submittedName>
        <fullName evidence="1">Uncharacterized protein</fullName>
    </submittedName>
</protein>
<gene>
    <name evidence="1" type="ORF">ACFSHS_06255</name>
</gene>
<accession>A0ABW4X7P3</accession>
<sequence>MERLELSVVGCWELHPRDEEAEAPFVDMAVPSGHFDRVVASLSELEAALDDVDPRWKLDVVTAVDDLATMD</sequence>
<evidence type="ECO:0000313" key="1">
    <source>
        <dbReference type="EMBL" id="MFD2091175.1"/>
    </source>
</evidence>
<dbReference type="Proteomes" id="UP001597402">
    <property type="component" value="Unassembled WGS sequence"/>
</dbReference>
<dbReference type="EMBL" id="JBHUHP010000005">
    <property type="protein sequence ID" value="MFD2091175.1"/>
    <property type="molecule type" value="Genomic_DNA"/>
</dbReference>
<dbReference type="RefSeq" id="WP_376873186.1">
    <property type="nucleotide sequence ID" value="NZ_JBHUHP010000005.1"/>
</dbReference>
<evidence type="ECO:0000313" key="2">
    <source>
        <dbReference type="Proteomes" id="UP001597402"/>
    </source>
</evidence>